<dbReference type="RefSeq" id="WP_136963470.1">
    <property type="nucleotide sequence ID" value="NZ_CP039690.1"/>
</dbReference>
<gene>
    <name evidence="8" type="ORF">E8M01_29775</name>
</gene>
<comment type="similarity">
    <text evidence="5">Belongs to the Omp25/RopB family.</text>
</comment>
<evidence type="ECO:0000256" key="2">
    <source>
        <dbReference type="ARBA" id="ARBA00022729"/>
    </source>
</evidence>
<organism evidence="8 9">
    <name type="scientific">Phreatobacter stygius</name>
    <dbReference type="NCBI Taxonomy" id="1940610"/>
    <lineage>
        <taxon>Bacteria</taxon>
        <taxon>Pseudomonadati</taxon>
        <taxon>Pseudomonadota</taxon>
        <taxon>Alphaproteobacteria</taxon>
        <taxon>Hyphomicrobiales</taxon>
        <taxon>Phreatobacteraceae</taxon>
        <taxon>Phreatobacter</taxon>
    </lineage>
</organism>
<evidence type="ECO:0000256" key="3">
    <source>
        <dbReference type="ARBA" id="ARBA00023136"/>
    </source>
</evidence>
<protein>
    <submittedName>
        <fullName evidence="8">Porin family protein</fullName>
    </submittedName>
</protein>
<dbReference type="KEGG" id="pstg:E8M01_29775"/>
<dbReference type="Gene3D" id="2.40.160.20">
    <property type="match status" value="1"/>
</dbReference>
<feature type="chain" id="PRO_5020636816" evidence="6">
    <location>
        <begin position="23"/>
        <end position="279"/>
    </location>
</feature>
<proteinExistence type="inferred from homology"/>
<keyword evidence="2 6" id="KW-0732">Signal</keyword>
<accession>A0A4D7BBH5</accession>
<evidence type="ECO:0000256" key="5">
    <source>
        <dbReference type="ARBA" id="ARBA00038306"/>
    </source>
</evidence>
<dbReference type="InterPro" id="IPR027385">
    <property type="entry name" value="Beta-barrel_OMP"/>
</dbReference>
<comment type="subcellular location">
    <subcellularLocation>
        <location evidence="1">Cell outer membrane</location>
    </subcellularLocation>
</comment>
<dbReference type="OrthoDB" id="268975at2"/>
<evidence type="ECO:0000313" key="9">
    <source>
        <dbReference type="Proteomes" id="UP000298781"/>
    </source>
</evidence>
<evidence type="ECO:0000256" key="4">
    <source>
        <dbReference type="ARBA" id="ARBA00023237"/>
    </source>
</evidence>
<dbReference type="SUPFAM" id="SSF56925">
    <property type="entry name" value="OMPA-like"/>
    <property type="match status" value="1"/>
</dbReference>
<dbReference type="AlphaFoldDB" id="A0A4D7BBH5"/>
<dbReference type="Proteomes" id="UP000298781">
    <property type="component" value="Chromosome"/>
</dbReference>
<dbReference type="EMBL" id="CP039690">
    <property type="protein sequence ID" value="QCI68050.1"/>
    <property type="molecule type" value="Genomic_DNA"/>
</dbReference>
<dbReference type="InterPro" id="IPR011250">
    <property type="entry name" value="OMP/PagP_B-barrel"/>
</dbReference>
<feature type="signal peptide" evidence="6">
    <location>
        <begin position="1"/>
        <end position="22"/>
    </location>
</feature>
<keyword evidence="3" id="KW-0472">Membrane</keyword>
<dbReference type="Pfam" id="PF13505">
    <property type="entry name" value="OMP_b-brl"/>
    <property type="match status" value="1"/>
</dbReference>
<dbReference type="PANTHER" id="PTHR34001">
    <property type="entry name" value="BLL7405 PROTEIN"/>
    <property type="match status" value="1"/>
</dbReference>
<dbReference type="InterPro" id="IPR051692">
    <property type="entry name" value="OMP-like"/>
</dbReference>
<keyword evidence="4" id="KW-0998">Cell outer membrane</keyword>
<dbReference type="GO" id="GO:0009279">
    <property type="term" value="C:cell outer membrane"/>
    <property type="evidence" value="ECO:0007669"/>
    <property type="project" value="UniProtKB-SubCell"/>
</dbReference>
<evidence type="ECO:0000256" key="6">
    <source>
        <dbReference type="SAM" id="SignalP"/>
    </source>
</evidence>
<evidence type="ECO:0000259" key="7">
    <source>
        <dbReference type="Pfam" id="PF13505"/>
    </source>
</evidence>
<dbReference type="PANTHER" id="PTHR34001:SF3">
    <property type="entry name" value="BLL7405 PROTEIN"/>
    <property type="match status" value="1"/>
</dbReference>
<name>A0A4D7BBH5_9HYPH</name>
<feature type="domain" description="Outer membrane protein beta-barrel" evidence="7">
    <location>
        <begin position="11"/>
        <end position="265"/>
    </location>
</feature>
<evidence type="ECO:0000313" key="8">
    <source>
        <dbReference type="EMBL" id="QCI68050.1"/>
    </source>
</evidence>
<reference evidence="8 9" key="1">
    <citation type="submission" date="2019-04" db="EMBL/GenBank/DDBJ databases">
        <title>Phreatobacter aquaticus sp. nov.</title>
        <authorList>
            <person name="Choi A."/>
        </authorList>
    </citation>
    <scope>NUCLEOTIDE SEQUENCE [LARGE SCALE GENOMIC DNA]</scope>
    <source>
        <strain evidence="8 9">KCTC 52518</strain>
    </source>
</reference>
<sequence>MFKRVALPMVALAAFTAVGAQAADLGGAALRGSEVIAAAPSYVDKWSGFYIGGQVGLQSQRNWGSHSDATGAQRPDGNGVMHYDFDYDYANTRFSYGLHAGYQRLFNQVLFGIEADFEGPMGAIQSSWYNSNPDFGVGNHYQQRLQSNWQGSVRARLGWTHHKTLFYMTGGLAFANFKACTVLDDCQGFVGHVVKYNSTRFGWTIGAGIEHKFSYNWSARLEYRYTNYGSKSCLATAACSINPNSSDINNRIETHAIRVGVSYLFGAPPMAVEPIIARY</sequence>
<evidence type="ECO:0000256" key="1">
    <source>
        <dbReference type="ARBA" id="ARBA00004442"/>
    </source>
</evidence>
<keyword evidence="9" id="KW-1185">Reference proteome</keyword>